<dbReference type="SUPFAM" id="SSF51445">
    <property type="entry name" value="(Trans)glycosidases"/>
    <property type="match status" value="1"/>
</dbReference>
<proteinExistence type="predicted"/>
<accession>A0A382FUI3</accession>
<protein>
    <submittedName>
        <fullName evidence="1">Uncharacterized protein</fullName>
    </submittedName>
</protein>
<feature type="non-terminal residue" evidence="1">
    <location>
        <position position="503"/>
    </location>
</feature>
<reference evidence="1" key="1">
    <citation type="submission" date="2018-05" db="EMBL/GenBank/DDBJ databases">
        <authorList>
            <person name="Lanie J.A."/>
            <person name="Ng W.-L."/>
            <person name="Kazmierczak K.M."/>
            <person name="Andrzejewski T.M."/>
            <person name="Davidsen T.M."/>
            <person name="Wayne K.J."/>
            <person name="Tettelin H."/>
            <person name="Glass J.I."/>
            <person name="Rusch D."/>
            <person name="Podicherti R."/>
            <person name="Tsui H.-C.T."/>
            <person name="Winkler M.E."/>
        </authorList>
    </citation>
    <scope>NUCLEOTIDE SEQUENCE</scope>
</reference>
<dbReference type="InterPro" id="IPR017853">
    <property type="entry name" value="GH"/>
</dbReference>
<sequence length="503" mass="57362">MPIERKLNDVNSMRSSVNVLGIILFSSLIFSQDTVHVNTNLFGLYKGLPILGGNLKPSIQPPWNQTDFLEHLSALQPQTLRWPGAEAANYFDWNKGTLMPCYKWTGVSYPFDHPDRDLCGQQNDLCTVDGSGSGSVQYPRSIQSELMNDTQRSANYVDNYASNYINVLKTIRGNIDNKLLIPFFTLNVLSPEYHDPVNVIFDANCDVISDPVNTISQQLDSIAILSQGMDEIYIQLGNEPWYAKPYKETIWPNASAYFLKMIIIAQQIRSHPDPSIQNAKISLFADVHSDEIEGDNCINNNTSLRCAWNDSMHTILSTESAHNLFDAYSIHKYTGLKNIQIPELDENCNPLEADWINYQIEEIPNFNDCQMNYLIKWMIITRDQMFENFAGNNQYPGLYNSINGNSSPKDIWITEYDIGLDDNDAFDKPYSNGWAHAIYNLYTTLKYIIEVPDIGVLIQNNILGYSGGYRLIDTYSYVDDEGTNNAKYHIYYDEGNEYRELVS</sequence>
<evidence type="ECO:0000313" key="1">
    <source>
        <dbReference type="EMBL" id="SVB66054.1"/>
    </source>
</evidence>
<dbReference type="Gene3D" id="3.20.20.80">
    <property type="entry name" value="Glycosidases"/>
    <property type="match status" value="1"/>
</dbReference>
<dbReference type="EMBL" id="UINC01051647">
    <property type="protein sequence ID" value="SVB66054.1"/>
    <property type="molecule type" value="Genomic_DNA"/>
</dbReference>
<name>A0A382FUI3_9ZZZZ</name>
<gene>
    <name evidence="1" type="ORF">METZ01_LOCUS218908</name>
</gene>
<organism evidence="1">
    <name type="scientific">marine metagenome</name>
    <dbReference type="NCBI Taxonomy" id="408172"/>
    <lineage>
        <taxon>unclassified sequences</taxon>
        <taxon>metagenomes</taxon>
        <taxon>ecological metagenomes</taxon>
    </lineage>
</organism>
<dbReference type="AlphaFoldDB" id="A0A382FUI3"/>